<protein>
    <submittedName>
        <fullName evidence="2">Uncharacterized protein</fullName>
    </submittedName>
</protein>
<evidence type="ECO:0000313" key="2">
    <source>
        <dbReference type="EMBL" id="GJJ09286.1"/>
    </source>
</evidence>
<dbReference type="Proteomes" id="UP001050691">
    <property type="component" value="Unassembled WGS sequence"/>
</dbReference>
<name>A0AAV5A3Q7_9AGAM</name>
<feature type="compositionally biased region" description="Basic residues" evidence="1">
    <location>
        <begin position="11"/>
        <end position="30"/>
    </location>
</feature>
<keyword evidence="3" id="KW-1185">Reference proteome</keyword>
<evidence type="ECO:0000256" key="1">
    <source>
        <dbReference type="SAM" id="MobiDB-lite"/>
    </source>
</evidence>
<organism evidence="2 3">
    <name type="scientific">Clathrus columnatus</name>
    <dbReference type="NCBI Taxonomy" id="1419009"/>
    <lineage>
        <taxon>Eukaryota</taxon>
        <taxon>Fungi</taxon>
        <taxon>Dikarya</taxon>
        <taxon>Basidiomycota</taxon>
        <taxon>Agaricomycotina</taxon>
        <taxon>Agaricomycetes</taxon>
        <taxon>Phallomycetidae</taxon>
        <taxon>Phallales</taxon>
        <taxon>Clathraceae</taxon>
        <taxon>Clathrus</taxon>
    </lineage>
</organism>
<dbReference type="EMBL" id="BPWL01000004">
    <property type="protein sequence ID" value="GJJ09286.1"/>
    <property type="molecule type" value="Genomic_DNA"/>
</dbReference>
<gene>
    <name evidence="2" type="ORF">Clacol_003508</name>
</gene>
<feature type="compositionally biased region" description="Basic and acidic residues" evidence="1">
    <location>
        <begin position="192"/>
        <end position="212"/>
    </location>
</feature>
<evidence type="ECO:0000313" key="3">
    <source>
        <dbReference type="Proteomes" id="UP001050691"/>
    </source>
</evidence>
<proteinExistence type="predicted"/>
<dbReference type="AlphaFoldDB" id="A0AAV5A3Q7"/>
<feature type="compositionally biased region" description="Low complexity" evidence="1">
    <location>
        <begin position="1"/>
        <end position="10"/>
    </location>
</feature>
<feature type="region of interest" description="Disordered" evidence="1">
    <location>
        <begin position="169"/>
        <end position="226"/>
    </location>
</feature>
<feature type="compositionally biased region" description="Acidic residues" evidence="1">
    <location>
        <begin position="44"/>
        <end position="57"/>
    </location>
</feature>
<feature type="compositionally biased region" description="Low complexity" evidence="1">
    <location>
        <begin position="173"/>
        <end position="182"/>
    </location>
</feature>
<feature type="region of interest" description="Disordered" evidence="1">
    <location>
        <begin position="1"/>
        <end position="65"/>
    </location>
</feature>
<comment type="caution">
    <text evidence="2">The sequence shown here is derived from an EMBL/GenBank/DDBJ whole genome shotgun (WGS) entry which is preliminary data.</text>
</comment>
<accession>A0AAV5A3Q7</accession>
<sequence length="226" mass="25478">MLSEGTSTSRGRGRGRNRGKYLRSRGRRGAGRAAEFTPRLLLGEEQEDEDENESDDEGQGRYVKREIVDNAVKYAEPEIDPNVEEESDPEVDLSAFLAKQRLNAAEDPISRPLTVPDENDIDHSLSNLSLSTTGISKPRKNNVQTIEWDAALQKLKEDKEAADAVRDLKTRFRSSQSRPIRSQPRHGVSTMKVEDSRHIETLENEDVSHETTSKAQMEDFLDDLLS</sequence>
<reference evidence="2" key="1">
    <citation type="submission" date="2021-10" db="EMBL/GenBank/DDBJ databases">
        <title>De novo Genome Assembly of Clathrus columnatus (Basidiomycota, Fungi) Using Illumina and Nanopore Sequence Data.</title>
        <authorList>
            <person name="Ogiso-Tanaka E."/>
            <person name="Itagaki H."/>
            <person name="Hosoya T."/>
            <person name="Hosaka K."/>
        </authorList>
    </citation>
    <scope>NUCLEOTIDE SEQUENCE</scope>
    <source>
        <strain evidence="2">MO-923</strain>
    </source>
</reference>